<comment type="caution">
    <text evidence="2">The sequence shown here is derived from an EMBL/GenBank/DDBJ whole genome shotgun (WGS) entry which is preliminary data.</text>
</comment>
<evidence type="ECO:0000256" key="1">
    <source>
        <dbReference type="SAM" id="SignalP"/>
    </source>
</evidence>
<dbReference type="NCBIfam" id="TIGR02743">
    <property type="entry name" value="TraW"/>
    <property type="match status" value="1"/>
</dbReference>
<proteinExistence type="predicted"/>
<evidence type="ECO:0000313" key="3">
    <source>
        <dbReference type="EMBL" id="MUK51114.1"/>
    </source>
</evidence>
<evidence type="ECO:0000313" key="5">
    <source>
        <dbReference type="Proteomes" id="UP000448038"/>
    </source>
</evidence>
<organism evidence="2 4">
    <name type="scientific">Aliivibrio fischeri</name>
    <name type="common">Vibrio fischeri</name>
    <dbReference type="NCBI Taxonomy" id="668"/>
    <lineage>
        <taxon>Bacteria</taxon>
        <taxon>Pseudomonadati</taxon>
        <taxon>Pseudomonadota</taxon>
        <taxon>Gammaproteobacteria</taxon>
        <taxon>Vibrionales</taxon>
        <taxon>Vibrionaceae</taxon>
        <taxon>Aliivibrio</taxon>
    </lineage>
</organism>
<feature type="signal peptide" evidence="1">
    <location>
        <begin position="1"/>
        <end position="21"/>
    </location>
</feature>
<feature type="chain" id="PRO_5036131324" evidence="1">
    <location>
        <begin position="22"/>
        <end position="222"/>
    </location>
</feature>
<keyword evidence="1" id="KW-0732">Signal</keyword>
<accession>A0A510UN40</accession>
<name>A0A510UN40_ALIFS</name>
<sequence>MSLKWHSYTLLLCLFSFSIHAKNLGVIAPTFPIAEMGMLDWIQARLKHLEQTGEMAKMEDRFKEQVKQSVKRPHPVEGITTTTSPSTFFVDPTLTLKEDITNEKGEVLFKKGFQINPFDATTWPTGSGLPPIHLTKQLAFLDGDDERQIAWAKAYREQNPDVIIKWILTNGEPEKVFKVMNERIYFDQQGNITRKLTIKHIPTLAKQEGKRWKMQEFNVMNY</sequence>
<evidence type="ECO:0000313" key="4">
    <source>
        <dbReference type="Proteomes" id="UP000321787"/>
    </source>
</evidence>
<gene>
    <name evidence="3" type="primary">traW</name>
    <name evidence="2" type="ORF">AFI02nite_41030</name>
    <name evidence="3" type="ORF">GNP88_18430</name>
</gene>
<dbReference type="Proteomes" id="UP000448038">
    <property type="component" value="Unassembled WGS sequence"/>
</dbReference>
<reference evidence="3 5" key="2">
    <citation type="submission" date="2019-11" db="EMBL/GenBank/DDBJ databases">
        <title>Using colonization assays and comparative genomics to discover symbiosis behaviors and factors in Vibrio fischeri.</title>
        <authorList>
            <person name="Bongrand C."/>
            <person name="Moriano-Gutierrez S."/>
            <person name="Arevalo P."/>
            <person name="Mcfall-Ngai M."/>
            <person name="Visick K."/>
            <person name="Polz M.F."/>
            <person name="Ruby E.G."/>
        </authorList>
    </citation>
    <scope>NUCLEOTIDE SEQUENCE [LARGE SCALE GENOMIC DNA]</scope>
    <source>
        <strain evidence="3">Emors.4.1</strain>
        <strain evidence="5">emors.4.1</strain>
    </source>
</reference>
<dbReference type="RefSeq" id="WP_146866776.1">
    <property type="nucleotide sequence ID" value="NZ_BJTZ01000059.1"/>
</dbReference>
<dbReference type="EMBL" id="WOBN01000035">
    <property type="protein sequence ID" value="MUK51114.1"/>
    <property type="molecule type" value="Genomic_DNA"/>
</dbReference>
<dbReference type="Proteomes" id="UP000321787">
    <property type="component" value="Unassembled WGS sequence"/>
</dbReference>
<dbReference type="EMBL" id="BJTZ01000059">
    <property type="protein sequence ID" value="GEK16067.1"/>
    <property type="molecule type" value="Genomic_DNA"/>
</dbReference>
<dbReference type="AlphaFoldDB" id="A0A510UN40"/>
<reference evidence="2 4" key="1">
    <citation type="submission" date="2019-07" db="EMBL/GenBank/DDBJ databases">
        <title>Whole genome shotgun sequence of Aliivibrio fischeri NBRC 101058.</title>
        <authorList>
            <person name="Hosoyama A."/>
            <person name="Uohara A."/>
            <person name="Ohji S."/>
            <person name="Ichikawa N."/>
        </authorList>
    </citation>
    <scope>NUCLEOTIDE SEQUENCE [LARGE SCALE GENOMIC DNA]</scope>
    <source>
        <strain evidence="2 4">NBRC 101058</strain>
    </source>
</reference>
<dbReference type="InterPro" id="IPR014114">
    <property type="entry name" value="TraW"/>
</dbReference>
<protein>
    <submittedName>
        <fullName evidence="2">Conjugal transfer pilus assembly protein TraW</fullName>
    </submittedName>
    <submittedName>
        <fullName evidence="3">Type-F conjugative transfer system protein TraW</fullName>
    </submittedName>
</protein>
<evidence type="ECO:0000313" key="2">
    <source>
        <dbReference type="EMBL" id="GEK16067.1"/>
    </source>
</evidence>